<accession>A0ABZ0ED60</accession>
<dbReference type="PANTHER" id="PTHR47572">
    <property type="entry name" value="LIPOPROTEIN-RELATED"/>
    <property type="match status" value="1"/>
</dbReference>
<dbReference type="SUPFAM" id="SSF63829">
    <property type="entry name" value="Calcium-dependent phosphotriesterase"/>
    <property type="match status" value="1"/>
</dbReference>
<keyword evidence="1" id="KW-0378">Hydrolase</keyword>
<dbReference type="InterPro" id="IPR013658">
    <property type="entry name" value="SGL"/>
</dbReference>
<dbReference type="PRINTS" id="PR01790">
    <property type="entry name" value="SMP30FAMILY"/>
</dbReference>
<sequence>MRKYSTKVLVGGFVYLEAPRWFQDELWVSDVFDFRLYRVTHSGQKNLVCDVPHRPSGIGFLPDGSPLVVSSTDRKLMKVEHGVLSVYADLSQFATGDLNDLVVDEVGQIYVGNFGYDLLAGEPLKPTNLHLVDRDGQIRIAARDLEFPNGVILKDDGRTLVVAETWSCRLTAFGRHPNGALSRRRVYADLGQRMPDGICVDAEGGVWVASFNSGEFVRVLEGGQITDRIQCGDVRAVSCCLGGSDGTTLFCSIYDGSVNDLKSLKRAGQIVTAQVHIPAASFDTS</sequence>
<dbReference type="Proteomes" id="UP001302652">
    <property type="component" value="Chromosome 3"/>
</dbReference>
<dbReference type="Pfam" id="PF08450">
    <property type="entry name" value="SGL"/>
    <property type="match status" value="1"/>
</dbReference>
<dbReference type="EMBL" id="CP136511">
    <property type="protein sequence ID" value="WOD14137.1"/>
    <property type="molecule type" value="Genomic_DNA"/>
</dbReference>
<dbReference type="InterPro" id="IPR051262">
    <property type="entry name" value="SMP-30/CGR1_Lactonase"/>
</dbReference>
<proteinExistence type="predicted"/>
<dbReference type="InterPro" id="IPR005511">
    <property type="entry name" value="SMP-30"/>
</dbReference>
<dbReference type="Gene3D" id="2.120.10.30">
    <property type="entry name" value="TolB, C-terminal domain"/>
    <property type="match status" value="1"/>
</dbReference>
<feature type="domain" description="SMP-30/Gluconolactonase/LRE-like region" evidence="2">
    <location>
        <begin position="17"/>
        <end position="251"/>
    </location>
</feature>
<evidence type="ECO:0000313" key="4">
    <source>
        <dbReference type="Proteomes" id="UP001302652"/>
    </source>
</evidence>
<evidence type="ECO:0000313" key="3">
    <source>
        <dbReference type="EMBL" id="WOD14137.1"/>
    </source>
</evidence>
<evidence type="ECO:0000256" key="1">
    <source>
        <dbReference type="ARBA" id="ARBA00022801"/>
    </source>
</evidence>
<reference evidence="3 4" key="1">
    <citation type="submission" date="2023-10" db="EMBL/GenBank/DDBJ databases">
        <title>Surface-active antibiotics is a multifunctional adaptation for post-fire microbes.</title>
        <authorList>
            <person name="Liu M.D."/>
            <person name="Du Y."/>
            <person name="Koupaei S.K."/>
            <person name="Kim N.R."/>
            <person name="Zhang W."/>
            <person name="Traxler M.F."/>
        </authorList>
    </citation>
    <scope>NUCLEOTIDE SEQUENCE [LARGE SCALE GENOMIC DNA]</scope>
    <source>
        <strain evidence="3 4">F3</strain>
    </source>
</reference>
<dbReference type="PANTHER" id="PTHR47572:SF4">
    <property type="entry name" value="LACTONASE DRP35"/>
    <property type="match status" value="1"/>
</dbReference>
<organism evidence="3 4">
    <name type="scientific">Paraburkholderia kirstenboschensis</name>
    <dbReference type="NCBI Taxonomy" id="1245436"/>
    <lineage>
        <taxon>Bacteria</taxon>
        <taxon>Pseudomonadati</taxon>
        <taxon>Pseudomonadota</taxon>
        <taxon>Betaproteobacteria</taxon>
        <taxon>Burkholderiales</taxon>
        <taxon>Burkholderiaceae</taxon>
        <taxon>Paraburkholderia</taxon>
    </lineage>
</organism>
<name>A0ABZ0ED60_9BURK</name>
<dbReference type="InterPro" id="IPR011042">
    <property type="entry name" value="6-blade_b-propeller_TolB-like"/>
</dbReference>
<dbReference type="RefSeq" id="WP_317015926.1">
    <property type="nucleotide sequence ID" value="NZ_CP136511.1"/>
</dbReference>
<protein>
    <submittedName>
        <fullName evidence="3">SMP-30/gluconolactonase/LRE family protein</fullName>
    </submittedName>
</protein>
<gene>
    <name evidence="3" type="ORF">RW095_01015</name>
</gene>
<evidence type="ECO:0000259" key="2">
    <source>
        <dbReference type="Pfam" id="PF08450"/>
    </source>
</evidence>
<keyword evidence="4" id="KW-1185">Reference proteome</keyword>